<feature type="transmembrane region" description="Helical" evidence="1">
    <location>
        <begin position="494"/>
        <end position="511"/>
    </location>
</feature>
<gene>
    <name evidence="2" type="ORF">MJ1_0095</name>
</gene>
<dbReference type="RefSeq" id="WP_258393309.1">
    <property type="nucleotide sequence ID" value="NZ_AP019769.1"/>
</dbReference>
<protein>
    <submittedName>
        <fullName evidence="2">Uncharacterized protein</fullName>
    </submittedName>
</protein>
<feature type="transmembrane region" description="Helical" evidence="1">
    <location>
        <begin position="518"/>
        <end position="537"/>
    </location>
</feature>
<keyword evidence="1" id="KW-1133">Transmembrane helix</keyword>
<accession>A0A915SEV2</accession>
<keyword evidence="3" id="KW-1185">Reference proteome</keyword>
<evidence type="ECO:0000256" key="1">
    <source>
        <dbReference type="SAM" id="Phobius"/>
    </source>
</evidence>
<dbReference type="KEGG" id="naer:MJ1_0095"/>
<dbReference type="Proteomes" id="UP001055553">
    <property type="component" value="Chromosome"/>
</dbReference>
<proteinExistence type="predicted"/>
<evidence type="ECO:0000313" key="3">
    <source>
        <dbReference type="Proteomes" id="UP001055553"/>
    </source>
</evidence>
<dbReference type="EMBL" id="AP019769">
    <property type="protein sequence ID" value="BBL45270.1"/>
    <property type="molecule type" value="Genomic_DNA"/>
</dbReference>
<keyword evidence="1" id="KW-0812">Transmembrane</keyword>
<name>A0A915SEV2_9ARCH</name>
<sequence length="1410" mass="158399">MKKILYLLFLLLIYPIYSQNVWHENNVYDPVTFLNISLSNNYLQPNNILYYNVSINYRDIYYIPNASLVIQIIQKGDNNSIYPYQFNNDNEIYEYVIRNLYLQPGETINIPLKYIVPYNLDPGYYYIVAYLYTPLNNINGLPFIYYPGSYTEFYVDSINGGYPSMYIVKNDTYLSSSSLYTYGSILYSSGYYYSSLSGPTGYGVSNGLNMSVDIYSQNNANATLLLLISPWDDILYSPVYNNTYNINLNSGYNIINIDNINISSLPPNVYSARLELLYNNTVESIYRLRFIVLGPTTRLDGVFLQGNGNLTFIVAPSPDHYTYPTTPNVIAQVYSNILGFNENISLGNISWYNTQFTYVNLQLPLNSTKFDLCINLYSNNNLDYNYCTYYNINQSDTYGLPLSQLVYVNYTNNYFYICSNISGNLIVAYNSPANTLLSTNVDNNCYNYSDISNGTYYISFYSSQYSNQWIINNTYYPSKTNILIKPIKQQNDNIYYLALVIVIIIISILLYMIKRWKIFAIFIVGLVFLSTIHSQTITVSPTNLCSPSGSVTITTSNYSGDVNVNYTFFNPNNNFVYSSGQYKYFGSSYSYTIALNNLPAGINVPIEYNIDVENCTIVNLSISCSYNTYNGYIYSNYPFYFEYYSNPIYTSSDDAAYIVAGCSNSENIINNTYFNFTVILPNGTSILTRTNCSGAGDPDWGQNLCDLNIYNYDNSIGNYTYNGSYDYNGQLYNIPFVGNPLQVLGASAGTFTSVSCTHAVADVSANSSSNPLQIYFNYNGPNTGNYYTYDNGVYILAQNTSLGFNVNGGYNGLCSDGVTNSGTPSIAFWLYSTDQYFDPNSSVYILGTSNAGITFSNYFVDRSTIYNIHPNEGFVLPSGSPLWLALEGGSSVNVYNFNENNPGYYILYTDYIRTVCGSPEDYICDPNGNLCSYGHIQGEAWGWLPINPEPGYYFLVINPDATVNVQNISYYPYIYNINPGDPIYLGYIDNIGIGNLTVGENYILPDPILVNNNFLLQENQNISLYAYFPTNECSHVSCQIPYNVSYQNAYGLTVYSPVEYSGYINIYWDNLSVYTNPSITKITYGPVNLTIGVENLGPVPAENVSIYNLQYDPACVQILNIYNDSLINPGATAYLNIEINITNSNCNPQDYNISFSVYGWNTYIYNYSLLLPLNQVNNPPNGVQLSSNTVFNIKDINYQACYISFNNAQYPRNCNSDFLYQNGMCAGSICNTEVITDNQYAQFDNYYTYYNYLTNSSSIFGVSSSSQVISIYVGQQYNYQVLIKNLVPSQINCTIDTLPIISNDDAQVLYFNINGINNLNFTIGPDGVANLYINVLGLKSGVANLIYGFTCNSLYGSSTYSQEVPVYVLEPNGQLANNVSNLITSEEISPGELIGVSIGILAVALTLGLI</sequence>
<organism evidence="2 3">
    <name type="scientific">Nanobdella aerobiophila</name>
    <dbReference type="NCBI Taxonomy" id="2586965"/>
    <lineage>
        <taxon>Archaea</taxon>
        <taxon>Nanobdellota</taxon>
        <taxon>Nanobdellia</taxon>
        <taxon>Nanobdellales</taxon>
        <taxon>Nanobdellaceae</taxon>
        <taxon>Nanobdella</taxon>
    </lineage>
</organism>
<evidence type="ECO:0000313" key="2">
    <source>
        <dbReference type="EMBL" id="BBL45270.1"/>
    </source>
</evidence>
<reference evidence="3" key="1">
    <citation type="journal article" date="2022" name="Int. J. Syst. Evol. Microbiol.">
        <title>Nanobdella aerobiophila gen. nov., sp. nov., a thermoacidophilic, obligate ectosymbiotic archaeon, and proposal of Nanobdellaceae fam. nov., Nanobdellales ord. nov. and Nanobdellia class. nov.</title>
        <authorList>
            <person name="Kato S."/>
            <person name="Ogasawara A."/>
            <person name="Itoh T."/>
            <person name="Sakai H.D."/>
            <person name="Shimizu M."/>
            <person name="Yuki M."/>
            <person name="Kaneko M."/>
            <person name="Takashina T."/>
            <person name="Ohkuma M."/>
        </authorList>
    </citation>
    <scope>NUCLEOTIDE SEQUENCE [LARGE SCALE GENOMIC DNA]</scope>
    <source>
        <strain evidence="3">MJ1</strain>
    </source>
</reference>
<dbReference type="GeneID" id="74568046"/>
<keyword evidence="1" id="KW-0472">Membrane</keyword>